<feature type="compositionally biased region" description="Basic and acidic residues" evidence="2">
    <location>
        <begin position="122"/>
        <end position="131"/>
    </location>
</feature>
<dbReference type="InParanoid" id="Q75CN0"/>
<dbReference type="Proteomes" id="UP000000591">
    <property type="component" value="Chromosome III"/>
</dbReference>
<dbReference type="OMA" id="MPPRSIF"/>
<dbReference type="FunCoup" id="Q75CN0">
    <property type="interactions" value="39"/>
</dbReference>
<dbReference type="InterPro" id="IPR016523">
    <property type="entry name" value="Rcn1_fungi"/>
</dbReference>
<dbReference type="PANTHER" id="PTHR10300:SF14">
    <property type="entry name" value="PROTEIN SARAH"/>
    <property type="match status" value="1"/>
</dbReference>
<dbReference type="HOGENOM" id="CLU_1390040_0_0_1"/>
<proteinExistence type="inferred from homology"/>
<feature type="region of interest" description="Disordered" evidence="2">
    <location>
        <begin position="114"/>
        <end position="147"/>
    </location>
</feature>
<protein>
    <submittedName>
        <fullName evidence="3">ACL111Wp</fullName>
    </submittedName>
</protein>
<evidence type="ECO:0000313" key="4">
    <source>
        <dbReference type="Proteomes" id="UP000000591"/>
    </source>
</evidence>
<dbReference type="GO" id="GO:0005737">
    <property type="term" value="C:cytoplasm"/>
    <property type="evidence" value="ECO:0000318"/>
    <property type="project" value="GO_Central"/>
</dbReference>
<dbReference type="GeneID" id="4619413"/>
<name>Q75CN0_EREGS</name>
<dbReference type="STRING" id="284811.Q75CN0"/>
<evidence type="ECO:0000256" key="2">
    <source>
        <dbReference type="SAM" id="MobiDB-lite"/>
    </source>
</evidence>
<reference evidence="3 4" key="1">
    <citation type="journal article" date="2004" name="Science">
        <title>The Ashbya gossypii genome as a tool for mapping the ancient Saccharomyces cerevisiae genome.</title>
        <authorList>
            <person name="Dietrich F.S."/>
            <person name="Voegeli S."/>
            <person name="Brachat S."/>
            <person name="Lerch A."/>
            <person name="Gates K."/>
            <person name="Steiner S."/>
            <person name="Mohr C."/>
            <person name="Pohlmann R."/>
            <person name="Luedi P."/>
            <person name="Choi S."/>
            <person name="Wing R.A."/>
            <person name="Flavier A."/>
            <person name="Gaffney T.D."/>
            <person name="Philippsen P."/>
        </authorList>
    </citation>
    <scope>NUCLEOTIDE SEQUENCE [LARGE SCALE GENOMIC DNA]</scope>
    <source>
        <strain evidence="4">ATCC 10895 / CBS 109.51 / FGSC 9923 / NRRL Y-1056</strain>
    </source>
</reference>
<dbReference type="InterPro" id="IPR006931">
    <property type="entry name" value="Calcipressin"/>
</dbReference>
<organism evidence="3 4">
    <name type="scientific">Eremothecium gossypii (strain ATCC 10895 / CBS 109.51 / FGSC 9923 / NRRL Y-1056)</name>
    <name type="common">Yeast</name>
    <name type="synonym">Ashbya gossypii</name>
    <dbReference type="NCBI Taxonomy" id="284811"/>
    <lineage>
        <taxon>Eukaryota</taxon>
        <taxon>Fungi</taxon>
        <taxon>Dikarya</taxon>
        <taxon>Ascomycota</taxon>
        <taxon>Saccharomycotina</taxon>
        <taxon>Saccharomycetes</taxon>
        <taxon>Saccharomycetales</taxon>
        <taxon>Saccharomycetaceae</taxon>
        <taxon>Eremothecium</taxon>
    </lineage>
</organism>
<evidence type="ECO:0000256" key="1">
    <source>
        <dbReference type="ARBA" id="ARBA00008209"/>
    </source>
</evidence>
<dbReference type="GO" id="GO:0019722">
    <property type="term" value="P:calcium-mediated signaling"/>
    <property type="evidence" value="ECO:0000318"/>
    <property type="project" value="GO_Central"/>
</dbReference>
<dbReference type="OrthoDB" id="17212at2759"/>
<dbReference type="Pfam" id="PF04847">
    <property type="entry name" value="Calcipressin"/>
    <property type="match status" value="1"/>
</dbReference>
<dbReference type="GO" id="GO:0008597">
    <property type="term" value="F:calcium-dependent protein serine/threonine phosphatase regulator activity"/>
    <property type="evidence" value="ECO:0000318"/>
    <property type="project" value="GO_Central"/>
</dbReference>
<dbReference type="KEGG" id="ago:AGOS_ACL111W"/>
<dbReference type="EMBL" id="AE016816">
    <property type="protein sequence ID" value="AAS51117.1"/>
    <property type="molecule type" value="Genomic_DNA"/>
</dbReference>
<dbReference type="RefSeq" id="NP_983293.1">
    <property type="nucleotide sequence ID" value="NM_208646.2"/>
</dbReference>
<accession>Q75CN0</accession>
<sequence length="188" mass="20117">METNTVIIASRAADVTADAFVESFEALLQEHVLRRAHVTAEEPLQLCVLPNMRRLVVVAPTAAVARLVVDAFAAHGPPDREHMCAVGFSLLDTPRESAHLAVPAARRLLLVSPPQSPPPEFDFSRLEDGPHRPAQVPGQDLPPGQPVTVLAPPTGAKIVLHPCESLAGAASVEHVHTTLPPRSVFDDE</sequence>
<dbReference type="eggNOG" id="KOG4019">
    <property type="taxonomic scope" value="Eukaryota"/>
</dbReference>
<reference evidence="4" key="2">
    <citation type="journal article" date="2013" name="G3 (Bethesda)">
        <title>Genomes of Ashbya fungi isolated from insects reveal four mating-type loci, numerous translocations, lack of transposons, and distinct gene duplications.</title>
        <authorList>
            <person name="Dietrich F.S."/>
            <person name="Voegeli S."/>
            <person name="Kuo S."/>
            <person name="Philippsen P."/>
        </authorList>
    </citation>
    <scope>GENOME REANNOTATION</scope>
    <source>
        <strain evidence="4">ATCC 10895 / CBS 109.51 / FGSC 9923 / NRRL Y-1056</strain>
    </source>
</reference>
<keyword evidence="4" id="KW-1185">Reference proteome</keyword>
<dbReference type="PIRSF" id="PIRSF007798">
    <property type="entry name" value="UCP007798"/>
    <property type="match status" value="1"/>
</dbReference>
<gene>
    <name evidence="3" type="ORF">AGOS_ACL111W</name>
</gene>
<evidence type="ECO:0000313" key="3">
    <source>
        <dbReference type="EMBL" id="AAS51117.1"/>
    </source>
</evidence>
<comment type="similarity">
    <text evidence="1">Belongs to the RCAN family.</text>
</comment>
<dbReference type="GO" id="GO:0005634">
    <property type="term" value="C:nucleus"/>
    <property type="evidence" value="ECO:0000318"/>
    <property type="project" value="GO_Central"/>
</dbReference>
<dbReference type="AlphaFoldDB" id="Q75CN0"/>
<dbReference type="PANTHER" id="PTHR10300">
    <property type="entry name" value="CALCIPRESSIN"/>
    <property type="match status" value="1"/>
</dbReference>